<protein>
    <submittedName>
        <fullName evidence="2">Carboxylesterase family protein</fullName>
    </submittedName>
</protein>
<dbReference type="Pfam" id="PF00135">
    <property type="entry name" value="COesterase"/>
    <property type="match status" value="1"/>
</dbReference>
<gene>
    <name evidence="2" type="ORF">G443_000546</name>
</gene>
<accession>A0ABT1JCR3</accession>
<dbReference type="Gene3D" id="3.40.50.1820">
    <property type="entry name" value="alpha/beta hydrolase"/>
    <property type="match status" value="1"/>
</dbReference>
<dbReference type="InterPro" id="IPR002018">
    <property type="entry name" value="CarbesteraseB"/>
</dbReference>
<evidence type="ECO:0000259" key="1">
    <source>
        <dbReference type="Pfam" id="PF00135"/>
    </source>
</evidence>
<dbReference type="SUPFAM" id="SSF53474">
    <property type="entry name" value="alpha/beta-Hydrolases"/>
    <property type="match status" value="1"/>
</dbReference>
<comment type="caution">
    <text evidence="2">The sequence shown here is derived from an EMBL/GenBank/DDBJ whole genome shotgun (WGS) entry which is preliminary data.</text>
</comment>
<dbReference type="EMBL" id="AUBJ02000001">
    <property type="protein sequence ID" value="MCP2330276.1"/>
    <property type="molecule type" value="Genomic_DNA"/>
</dbReference>
<dbReference type="InterPro" id="IPR029058">
    <property type="entry name" value="AB_hydrolase_fold"/>
</dbReference>
<reference evidence="2 3" key="2">
    <citation type="submission" date="2022-06" db="EMBL/GenBank/DDBJ databases">
        <title>Genomic Encyclopedia of Type Strains, Phase I: the one thousand microbial genomes (KMG-I) project.</title>
        <authorList>
            <person name="Kyrpides N."/>
        </authorList>
    </citation>
    <scope>NUCLEOTIDE SEQUENCE [LARGE SCALE GENOMIC DNA]</scope>
    <source>
        <strain evidence="2 3">DSM 43889</strain>
    </source>
</reference>
<name>A0ABT1JCR3_ACTCY</name>
<sequence length="45" mass="5028">MTEHVLVHLSTGPVRGRRLDGHSSFHALPYAAPPLAELRWRAPAR</sequence>
<evidence type="ECO:0000313" key="3">
    <source>
        <dbReference type="Proteomes" id="UP000791080"/>
    </source>
</evidence>
<feature type="domain" description="Carboxylesterase type B" evidence="1">
    <location>
        <begin position="6"/>
        <end position="44"/>
    </location>
</feature>
<reference evidence="2 3" key="1">
    <citation type="submission" date="2013-07" db="EMBL/GenBank/DDBJ databases">
        <authorList>
            <consortium name="DOE Joint Genome Institute"/>
            <person name="Reeve W."/>
            <person name="Huntemann M."/>
            <person name="Han J."/>
            <person name="Chen A."/>
            <person name="Kyrpides N."/>
            <person name="Mavromatis K."/>
            <person name="Markowitz V."/>
            <person name="Palaniappan K."/>
            <person name="Ivanova N."/>
            <person name="Schaumberg A."/>
            <person name="Pati A."/>
            <person name="Liolios K."/>
            <person name="Nordberg H.P."/>
            <person name="Cantor M.N."/>
            <person name="Hua S.X."/>
            <person name="Woyke T."/>
        </authorList>
    </citation>
    <scope>NUCLEOTIDE SEQUENCE [LARGE SCALE GENOMIC DNA]</scope>
    <source>
        <strain evidence="2 3">DSM 43889</strain>
    </source>
</reference>
<dbReference type="Proteomes" id="UP000791080">
    <property type="component" value="Unassembled WGS sequence"/>
</dbReference>
<evidence type="ECO:0000313" key="2">
    <source>
        <dbReference type="EMBL" id="MCP2330276.1"/>
    </source>
</evidence>
<keyword evidence="3" id="KW-1185">Reference proteome</keyword>
<organism evidence="2 3">
    <name type="scientific">Actinoalloteichus caeruleus DSM 43889</name>
    <dbReference type="NCBI Taxonomy" id="1120930"/>
    <lineage>
        <taxon>Bacteria</taxon>
        <taxon>Bacillati</taxon>
        <taxon>Actinomycetota</taxon>
        <taxon>Actinomycetes</taxon>
        <taxon>Pseudonocardiales</taxon>
        <taxon>Pseudonocardiaceae</taxon>
        <taxon>Actinoalloteichus</taxon>
        <taxon>Actinoalloteichus cyanogriseus</taxon>
    </lineage>
</organism>
<proteinExistence type="predicted"/>